<evidence type="ECO:0000313" key="1">
    <source>
        <dbReference type="EMBL" id="KAJ9080938.1"/>
    </source>
</evidence>
<gene>
    <name evidence="1" type="ORF">DSO57_1019747</name>
</gene>
<accession>A0ACC2U2B2</accession>
<name>A0ACC2U2B2_9FUNG</name>
<sequence>MLQKFHKNTPQAVGLIKATLAAMKLPPAHKNYALAALLGGEKSLSSKKEGNLTDIVFPGVARPKRHQLGKPSQKPCPLAAILDLNLTINCKWVMAHKIESEQSNGAHIQFAKNLPAGPLILTSKEFR</sequence>
<dbReference type="Proteomes" id="UP001165960">
    <property type="component" value="Unassembled WGS sequence"/>
</dbReference>
<comment type="caution">
    <text evidence="1">The sequence shown here is derived from an EMBL/GenBank/DDBJ whole genome shotgun (WGS) entry which is preliminary data.</text>
</comment>
<evidence type="ECO:0000313" key="2">
    <source>
        <dbReference type="Proteomes" id="UP001165960"/>
    </source>
</evidence>
<proteinExistence type="predicted"/>
<keyword evidence="2" id="KW-1185">Reference proteome</keyword>
<organism evidence="1 2">
    <name type="scientific">Entomophthora muscae</name>
    <dbReference type="NCBI Taxonomy" id="34485"/>
    <lineage>
        <taxon>Eukaryota</taxon>
        <taxon>Fungi</taxon>
        <taxon>Fungi incertae sedis</taxon>
        <taxon>Zoopagomycota</taxon>
        <taxon>Entomophthoromycotina</taxon>
        <taxon>Entomophthoromycetes</taxon>
        <taxon>Entomophthorales</taxon>
        <taxon>Entomophthoraceae</taxon>
        <taxon>Entomophthora</taxon>
    </lineage>
</organism>
<protein>
    <submittedName>
        <fullName evidence="1">Uncharacterized protein</fullName>
    </submittedName>
</protein>
<dbReference type="EMBL" id="QTSX02001510">
    <property type="protein sequence ID" value="KAJ9080938.1"/>
    <property type="molecule type" value="Genomic_DNA"/>
</dbReference>
<reference evidence="1" key="1">
    <citation type="submission" date="2022-04" db="EMBL/GenBank/DDBJ databases">
        <title>Genome of the entomopathogenic fungus Entomophthora muscae.</title>
        <authorList>
            <person name="Elya C."/>
            <person name="Lovett B.R."/>
            <person name="Lee E."/>
            <person name="Macias A.M."/>
            <person name="Hajek A.E."/>
            <person name="De Bivort B.L."/>
            <person name="Kasson M.T."/>
            <person name="De Fine Licht H.H."/>
            <person name="Stajich J.E."/>
        </authorList>
    </citation>
    <scope>NUCLEOTIDE SEQUENCE</scope>
    <source>
        <strain evidence="1">Berkeley</strain>
    </source>
</reference>